<feature type="domain" description="ARID" evidence="4">
    <location>
        <begin position="169"/>
        <end position="263"/>
    </location>
</feature>
<dbReference type="PANTHER" id="PTHR10694">
    <property type="entry name" value="LYSINE-SPECIFIC DEMETHYLASE"/>
    <property type="match status" value="1"/>
</dbReference>
<evidence type="ECO:0008006" key="8">
    <source>
        <dbReference type="Google" id="ProtNLM"/>
    </source>
</evidence>
<dbReference type="SMART" id="SM00545">
    <property type="entry name" value="JmjN"/>
    <property type="match status" value="1"/>
</dbReference>
<sequence>MPFTSTNGTAVGGPSVAATVSSANPSSRASPAVGAPTSHPAPSSSSKTKTAQANSNGHAPHPPTALSNMMSLPLDLSTVERRGQPLAVKEPLKKTSRIYDLEEAPVYQPTDEEWKDPIEYMRKIAPEAEKFGICKVIPPKTWNPDFAIDTERFHFRTRKQDLNSVEGSSRANITYVDSLMKFHKQSGNHHMQRMPYVDKRPLDLWRLKKAVESRGGFEKVCKAKKWAEIGRDLGYSGKIMSSLSTSLKNSYQKWLCPYEEYLRLAKPGVFQQLETEHGGPLTPSPAPSPMKHSNVNTPSSLRCESPARHASSALQASVNSERDTPMQDAQTPAPQPVTSGFTAINSGGFTAVNSGFTSVNRQPVPDAKPTSTPSKQFMSPLTSAKNTPEYRPSSLGPASSLKRQMSVDSIDSTRENGADKDDEAGSRRSKRLKKDP</sequence>
<dbReference type="GO" id="GO:0003677">
    <property type="term" value="F:DNA binding"/>
    <property type="evidence" value="ECO:0007669"/>
    <property type="project" value="InterPro"/>
</dbReference>
<evidence type="ECO:0000313" key="7">
    <source>
        <dbReference type="Proteomes" id="UP000283895"/>
    </source>
</evidence>
<dbReference type="InterPro" id="IPR003349">
    <property type="entry name" value="JmjN"/>
</dbReference>
<feature type="region of interest" description="Disordered" evidence="3">
    <location>
        <begin position="1"/>
        <end position="69"/>
    </location>
</feature>
<reference evidence="6 7" key="1">
    <citation type="submission" date="2015-09" db="EMBL/GenBank/DDBJ databases">
        <title>Host preference determinants of Valsa canker pathogens revealed by comparative genomics.</title>
        <authorList>
            <person name="Yin Z."/>
            <person name="Huang L."/>
        </authorList>
    </citation>
    <scope>NUCLEOTIDE SEQUENCE [LARGE SCALE GENOMIC DNA]</scope>
    <source>
        <strain evidence="6 7">03-1</strain>
    </source>
</reference>
<dbReference type="EMBL" id="LKEA01000044">
    <property type="protein sequence ID" value="ROV93623.1"/>
    <property type="molecule type" value="Genomic_DNA"/>
</dbReference>
<evidence type="ECO:0000256" key="1">
    <source>
        <dbReference type="ARBA" id="ARBA00022723"/>
    </source>
</evidence>
<feature type="region of interest" description="Disordered" evidence="3">
    <location>
        <begin position="274"/>
        <end position="436"/>
    </location>
</feature>
<comment type="caution">
    <text evidence="6">The sequence shown here is derived from an EMBL/GenBank/DDBJ whole genome shotgun (WGS) entry which is preliminary data.</text>
</comment>
<dbReference type="AlphaFoldDB" id="A0A423VRH6"/>
<dbReference type="SUPFAM" id="SSF46774">
    <property type="entry name" value="ARID-like"/>
    <property type="match status" value="1"/>
</dbReference>
<evidence type="ECO:0000256" key="2">
    <source>
        <dbReference type="ARBA" id="ARBA00023004"/>
    </source>
</evidence>
<keyword evidence="7" id="KW-1185">Reference proteome</keyword>
<feature type="compositionally biased region" description="Basic residues" evidence="3">
    <location>
        <begin position="427"/>
        <end position="436"/>
    </location>
</feature>
<keyword evidence="2" id="KW-0408">Iron</keyword>
<protein>
    <recommendedName>
        <fullName evidence="8">ARID domain-containing protein</fullName>
    </recommendedName>
</protein>
<organism evidence="6 7">
    <name type="scientific">Cytospora schulzeri</name>
    <dbReference type="NCBI Taxonomy" id="448051"/>
    <lineage>
        <taxon>Eukaryota</taxon>
        <taxon>Fungi</taxon>
        <taxon>Dikarya</taxon>
        <taxon>Ascomycota</taxon>
        <taxon>Pezizomycotina</taxon>
        <taxon>Sordariomycetes</taxon>
        <taxon>Sordariomycetidae</taxon>
        <taxon>Diaporthales</taxon>
        <taxon>Cytosporaceae</taxon>
        <taxon>Cytospora</taxon>
    </lineage>
</organism>
<dbReference type="FunFam" id="1.10.150.60:FF:000010">
    <property type="entry name" value="PHD transcription factor (Rum1)"/>
    <property type="match status" value="1"/>
</dbReference>
<evidence type="ECO:0000256" key="3">
    <source>
        <dbReference type="SAM" id="MobiDB-lite"/>
    </source>
</evidence>
<feature type="compositionally biased region" description="Low complexity" evidence="3">
    <location>
        <begin position="21"/>
        <end position="51"/>
    </location>
</feature>
<dbReference type="SMART" id="SM01014">
    <property type="entry name" value="ARID"/>
    <property type="match status" value="1"/>
</dbReference>
<dbReference type="Pfam" id="PF01388">
    <property type="entry name" value="ARID"/>
    <property type="match status" value="1"/>
</dbReference>
<dbReference type="PROSITE" id="PS51011">
    <property type="entry name" value="ARID"/>
    <property type="match status" value="1"/>
</dbReference>
<proteinExistence type="predicted"/>
<accession>A0A423VRH6</accession>
<dbReference type="PROSITE" id="PS51183">
    <property type="entry name" value="JMJN"/>
    <property type="match status" value="1"/>
</dbReference>
<dbReference type="Pfam" id="PF02375">
    <property type="entry name" value="JmjN"/>
    <property type="match status" value="1"/>
</dbReference>
<evidence type="ECO:0000259" key="5">
    <source>
        <dbReference type="PROSITE" id="PS51183"/>
    </source>
</evidence>
<keyword evidence="1" id="KW-0479">Metal-binding</keyword>
<gene>
    <name evidence="6" type="ORF">VMCG_08061</name>
</gene>
<feature type="compositionally biased region" description="Polar residues" evidence="3">
    <location>
        <begin position="327"/>
        <end position="361"/>
    </location>
</feature>
<dbReference type="GO" id="GO:0006355">
    <property type="term" value="P:regulation of DNA-templated transcription"/>
    <property type="evidence" value="ECO:0007669"/>
    <property type="project" value="TreeGrafter"/>
</dbReference>
<feature type="domain" description="JmjN" evidence="5">
    <location>
        <begin position="104"/>
        <end position="145"/>
    </location>
</feature>
<feature type="compositionally biased region" description="Basic and acidic residues" evidence="3">
    <location>
        <begin position="411"/>
        <end position="426"/>
    </location>
</feature>
<dbReference type="PANTHER" id="PTHR10694:SF33">
    <property type="entry name" value="LYSINE-SPECIFIC DEMETHYLASE 5"/>
    <property type="match status" value="1"/>
</dbReference>
<dbReference type="Gene3D" id="1.10.150.60">
    <property type="entry name" value="ARID DNA-binding domain"/>
    <property type="match status" value="1"/>
</dbReference>
<feature type="compositionally biased region" description="Polar residues" evidence="3">
    <location>
        <begin position="401"/>
        <end position="410"/>
    </location>
</feature>
<evidence type="ECO:0000259" key="4">
    <source>
        <dbReference type="PROSITE" id="PS51011"/>
    </source>
</evidence>
<dbReference type="OrthoDB" id="1678912at2759"/>
<dbReference type="STRING" id="356882.A0A423VRH6"/>
<dbReference type="CDD" id="cd16100">
    <property type="entry name" value="ARID"/>
    <property type="match status" value="1"/>
</dbReference>
<dbReference type="GO" id="GO:0000785">
    <property type="term" value="C:chromatin"/>
    <property type="evidence" value="ECO:0007669"/>
    <property type="project" value="TreeGrafter"/>
</dbReference>
<dbReference type="InterPro" id="IPR001606">
    <property type="entry name" value="ARID_dom"/>
</dbReference>
<dbReference type="GO" id="GO:0005634">
    <property type="term" value="C:nucleus"/>
    <property type="evidence" value="ECO:0007669"/>
    <property type="project" value="TreeGrafter"/>
</dbReference>
<dbReference type="GO" id="GO:0034647">
    <property type="term" value="F:histone H3K4me/H3K4me2/H3K4me3 demethylase activity"/>
    <property type="evidence" value="ECO:0007669"/>
    <property type="project" value="TreeGrafter"/>
</dbReference>
<dbReference type="SMART" id="SM00501">
    <property type="entry name" value="BRIGHT"/>
    <property type="match status" value="1"/>
</dbReference>
<name>A0A423VRH6_9PEZI</name>
<evidence type="ECO:0000313" key="6">
    <source>
        <dbReference type="EMBL" id="ROV93623.1"/>
    </source>
</evidence>
<dbReference type="GO" id="GO:0046872">
    <property type="term" value="F:metal ion binding"/>
    <property type="evidence" value="ECO:0007669"/>
    <property type="project" value="UniProtKB-KW"/>
</dbReference>
<dbReference type="InterPro" id="IPR036431">
    <property type="entry name" value="ARID_dom_sf"/>
</dbReference>
<feature type="compositionally biased region" description="Polar residues" evidence="3">
    <location>
        <begin position="369"/>
        <end position="386"/>
    </location>
</feature>
<dbReference type="Proteomes" id="UP000283895">
    <property type="component" value="Unassembled WGS sequence"/>
</dbReference>
<feature type="compositionally biased region" description="Polar residues" evidence="3">
    <location>
        <begin position="291"/>
        <end position="302"/>
    </location>
</feature>